<dbReference type="Proteomes" id="UP000253094">
    <property type="component" value="Unassembled WGS sequence"/>
</dbReference>
<evidence type="ECO:0000256" key="2">
    <source>
        <dbReference type="ARBA" id="ARBA00023002"/>
    </source>
</evidence>
<dbReference type="InterPro" id="IPR015815">
    <property type="entry name" value="HIBADH-related"/>
</dbReference>
<feature type="domain" description="3-hydroxyisobutyrate dehydrogenase-like NAD-binding" evidence="6">
    <location>
        <begin position="162"/>
        <end position="281"/>
    </location>
</feature>
<organism evidence="7 8">
    <name type="scientific">Sphaerisporangium album</name>
    <dbReference type="NCBI Taxonomy" id="509200"/>
    <lineage>
        <taxon>Bacteria</taxon>
        <taxon>Bacillati</taxon>
        <taxon>Actinomycetota</taxon>
        <taxon>Actinomycetes</taxon>
        <taxon>Streptosporangiales</taxon>
        <taxon>Streptosporangiaceae</taxon>
        <taxon>Sphaerisporangium</taxon>
    </lineage>
</organism>
<evidence type="ECO:0000256" key="4">
    <source>
        <dbReference type="PIRSR" id="PIRSR000103-1"/>
    </source>
</evidence>
<dbReference type="AlphaFoldDB" id="A0A367FAB7"/>
<protein>
    <submittedName>
        <fullName evidence="7">NAD(P)-dependent oxidoreductase</fullName>
    </submittedName>
</protein>
<dbReference type="SUPFAM" id="SSF51735">
    <property type="entry name" value="NAD(P)-binding Rossmann-fold domains"/>
    <property type="match status" value="1"/>
</dbReference>
<dbReference type="InterPro" id="IPR006115">
    <property type="entry name" value="6PGDH_NADP-bd"/>
</dbReference>
<dbReference type="PANTHER" id="PTHR43580:SF2">
    <property type="entry name" value="CYTOKINE-LIKE NUCLEAR FACTOR N-PAC"/>
    <property type="match status" value="1"/>
</dbReference>
<proteinExistence type="inferred from homology"/>
<dbReference type="Gene3D" id="3.40.50.720">
    <property type="entry name" value="NAD(P)-binding Rossmann-like Domain"/>
    <property type="match status" value="1"/>
</dbReference>
<dbReference type="PANTHER" id="PTHR43580">
    <property type="entry name" value="OXIDOREDUCTASE GLYR1-RELATED"/>
    <property type="match status" value="1"/>
</dbReference>
<dbReference type="GO" id="GO:0050661">
    <property type="term" value="F:NADP binding"/>
    <property type="evidence" value="ECO:0007669"/>
    <property type="project" value="InterPro"/>
</dbReference>
<evidence type="ECO:0000256" key="3">
    <source>
        <dbReference type="ARBA" id="ARBA00023027"/>
    </source>
</evidence>
<dbReference type="OrthoDB" id="3185659at2"/>
<reference evidence="7 8" key="1">
    <citation type="submission" date="2018-06" db="EMBL/GenBank/DDBJ databases">
        <title>Sphaerisporangium craniellae sp. nov., isolated from a marine sponge in the South China Sea.</title>
        <authorList>
            <person name="Li L."/>
        </authorList>
    </citation>
    <scope>NUCLEOTIDE SEQUENCE [LARGE SCALE GENOMIC DNA]</scope>
    <source>
        <strain evidence="7 8">CCTCC AA 208026</strain>
    </source>
</reference>
<accession>A0A367FAB7</accession>
<dbReference type="Gene3D" id="1.10.1040.10">
    <property type="entry name" value="N-(1-d-carboxylethyl)-l-norvaline Dehydrogenase, domain 2"/>
    <property type="match status" value="1"/>
</dbReference>
<dbReference type="GO" id="GO:0016491">
    <property type="term" value="F:oxidoreductase activity"/>
    <property type="evidence" value="ECO:0007669"/>
    <property type="project" value="UniProtKB-KW"/>
</dbReference>
<dbReference type="EMBL" id="QOIL01000016">
    <property type="protein sequence ID" value="RCG27298.1"/>
    <property type="molecule type" value="Genomic_DNA"/>
</dbReference>
<keyword evidence="8" id="KW-1185">Reference proteome</keyword>
<evidence type="ECO:0000256" key="1">
    <source>
        <dbReference type="ARBA" id="ARBA00009080"/>
    </source>
</evidence>
<evidence type="ECO:0000313" key="7">
    <source>
        <dbReference type="EMBL" id="RCG27298.1"/>
    </source>
</evidence>
<sequence>MHIAVLGMGHMGRAVAMRLLDHELNVTVWNRTQGKAAQVVQAGASEASTPEEAAKGADAVLMSLADDAAVMEVAGRLTEMGSGEDGPILADLSTVSPRTSRAVRDLVPGGRFLAAPIIGAPQTIGHGKATCLLAGDRRLADRLEPVWTSLFLGRQYCGEDPGAATTFKLLNNYLLISAMAVMAEVVATAEAAGLDTGLLREALHQWPTVPPCLFNRIDDTIGGDHHGWFSTRLGAKDVRLVAEVAEENGLPLPIARLVERRFEEAARHTSSEADIAAIVELVRAGRGPRPGLPVHA</sequence>
<dbReference type="InterPro" id="IPR013328">
    <property type="entry name" value="6PGD_dom2"/>
</dbReference>
<feature type="active site" evidence="4">
    <location>
        <position position="168"/>
    </location>
</feature>
<dbReference type="InterPro" id="IPR029154">
    <property type="entry name" value="HIBADH-like_NADP-bd"/>
</dbReference>
<feature type="domain" description="6-phosphogluconate dehydrogenase NADP-binding" evidence="5">
    <location>
        <begin position="3"/>
        <end position="147"/>
    </location>
</feature>
<evidence type="ECO:0000313" key="8">
    <source>
        <dbReference type="Proteomes" id="UP000253094"/>
    </source>
</evidence>
<dbReference type="InterPro" id="IPR008927">
    <property type="entry name" value="6-PGluconate_DH-like_C_sf"/>
</dbReference>
<dbReference type="SUPFAM" id="SSF48179">
    <property type="entry name" value="6-phosphogluconate dehydrogenase C-terminal domain-like"/>
    <property type="match status" value="1"/>
</dbReference>
<evidence type="ECO:0000259" key="6">
    <source>
        <dbReference type="Pfam" id="PF14833"/>
    </source>
</evidence>
<dbReference type="InterPro" id="IPR051265">
    <property type="entry name" value="HIBADH-related_NP60_sf"/>
</dbReference>
<keyword evidence="3" id="KW-0520">NAD</keyword>
<dbReference type="GO" id="GO:0051287">
    <property type="term" value="F:NAD binding"/>
    <property type="evidence" value="ECO:0007669"/>
    <property type="project" value="InterPro"/>
</dbReference>
<name>A0A367FAB7_9ACTN</name>
<dbReference type="Pfam" id="PF14833">
    <property type="entry name" value="NAD_binding_11"/>
    <property type="match status" value="1"/>
</dbReference>
<dbReference type="InterPro" id="IPR036291">
    <property type="entry name" value="NAD(P)-bd_dom_sf"/>
</dbReference>
<comment type="caution">
    <text evidence="7">The sequence shown here is derived from an EMBL/GenBank/DDBJ whole genome shotgun (WGS) entry which is preliminary data.</text>
</comment>
<dbReference type="PIRSF" id="PIRSF000103">
    <property type="entry name" value="HIBADH"/>
    <property type="match status" value="1"/>
</dbReference>
<keyword evidence="2" id="KW-0560">Oxidoreductase</keyword>
<comment type="similarity">
    <text evidence="1">Belongs to the HIBADH-related family.</text>
</comment>
<dbReference type="Pfam" id="PF03446">
    <property type="entry name" value="NAD_binding_2"/>
    <property type="match status" value="1"/>
</dbReference>
<gene>
    <name evidence="7" type="ORF">DQ384_26660</name>
</gene>
<dbReference type="RefSeq" id="WP_114031638.1">
    <property type="nucleotide sequence ID" value="NZ_QOIL01000016.1"/>
</dbReference>
<evidence type="ECO:0000259" key="5">
    <source>
        <dbReference type="Pfam" id="PF03446"/>
    </source>
</evidence>